<gene>
    <name evidence="2" type="ORF">DV515_00007935</name>
</gene>
<name>A0A3L8SH87_CHLGU</name>
<evidence type="ECO:0000256" key="1">
    <source>
        <dbReference type="SAM" id="SignalP"/>
    </source>
</evidence>
<evidence type="ECO:0000313" key="3">
    <source>
        <dbReference type="Proteomes" id="UP000276834"/>
    </source>
</evidence>
<evidence type="ECO:0000313" key="2">
    <source>
        <dbReference type="EMBL" id="RLW01568.1"/>
    </source>
</evidence>
<evidence type="ECO:0008006" key="4">
    <source>
        <dbReference type="Google" id="ProtNLM"/>
    </source>
</evidence>
<protein>
    <recommendedName>
        <fullName evidence="4">Secreted protein</fullName>
    </recommendedName>
</protein>
<proteinExistence type="predicted"/>
<dbReference type="EMBL" id="QUSF01000022">
    <property type="protein sequence ID" value="RLW01568.1"/>
    <property type="molecule type" value="Genomic_DNA"/>
</dbReference>
<feature type="chain" id="PRO_5018235419" description="Secreted protein" evidence="1">
    <location>
        <begin position="23"/>
        <end position="129"/>
    </location>
</feature>
<keyword evidence="1" id="KW-0732">Signal</keyword>
<feature type="signal peptide" evidence="1">
    <location>
        <begin position="1"/>
        <end position="22"/>
    </location>
</feature>
<keyword evidence="3" id="KW-1185">Reference proteome</keyword>
<accession>A0A3L8SH87</accession>
<organism evidence="2 3">
    <name type="scientific">Chloebia gouldiae</name>
    <name type="common">Gouldian finch</name>
    <name type="synonym">Erythrura gouldiae</name>
    <dbReference type="NCBI Taxonomy" id="44316"/>
    <lineage>
        <taxon>Eukaryota</taxon>
        <taxon>Metazoa</taxon>
        <taxon>Chordata</taxon>
        <taxon>Craniata</taxon>
        <taxon>Vertebrata</taxon>
        <taxon>Euteleostomi</taxon>
        <taxon>Archelosauria</taxon>
        <taxon>Archosauria</taxon>
        <taxon>Dinosauria</taxon>
        <taxon>Saurischia</taxon>
        <taxon>Theropoda</taxon>
        <taxon>Coelurosauria</taxon>
        <taxon>Aves</taxon>
        <taxon>Neognathae</taxon>
        <taxon>Neoaves</taxon>
        <taxon>Telluraves</taxon>
        <taxon>Australaves</taxon>
        <taxon>Passeriformes</taxon>
        <taxon>Passeroidea</taxon>
        <taxon>Passeridae</taxon>
        <taxon>Chloebia</taxon>
    </lineage>
</organism>
<comment type="caution">
    <text evidence="2">The sequence shown here is derived from an EMBL/GenBank/DDBJ whole genome shotgun (WGS) entry which is preliminary data.</text>
</comment>
<reference evidence="2 3" key="1">
    <citation type="journal article" date="2018" name="Proc. R. Soc. B">
        <title>A non-coding region near Follistatin controls head colour polymorphism in the Gouldian finch.</title>
        <authorList>
            <person name="Toomey M.B."/>
            <person name="Marques C.I."/>
            <person name="Andrade P."/>
            <person name="Araujo P.M."/>
            <person name="Sabatino S."/>
            <person name="Gazda M.A."/>
            <person name="Afonso S."/>
            <person name="Lopes R.J."/>
            <person name="Corbo J.C."/>
            <person name="Carneiro M."/>
        </authorList>
    </citation>
    <scope>NUCLEOTIDE SEQUENCE [LARGE SCALE GENOMIC DNA]</scope>
    <source>
        <strain evidence="2">Red01</strain>
        <tissue evidence="2">Muscle</tissue>
    </source>
</reference>
<dbReference type="AlphaFoldDB" id="A0A3L8SH87"/>
<sequence length="129" mass="15005">MQEQRFSFIVSLHIWLWSLAVALHVDLVTQQCQKLKQQQQLTFGARAICHEESFACGGHSSNRRASVPRKGQDRLWTQTYTFYRMCTRRLRLLLLRCRGVSEQMAEALVILTGKSISSVFISSWMELRI</sequence>
<dbReference type="Proteomes" id="UP000276834">
    <property type="component" value="Unassembled WGS sequence"/>
</dbReference>